<comment type="caution">
    <text evidence="10">The sequence shown here is derived from an EMBL/GenBank/DDBJ whole genome shotgun (WGS) entry which is preliminary data.</text>
</comment>
<comment type="similarity">
    <text evidence="2">Belongs to the ABC-4 integral membrane protein family. LolC/E subfamily.</text>
</comment>
<dbReference type="PANTHER" id="PTHR30489">
    <property type="entry name" value="LIPOPROTEIN-RELEASING SYSTEM TRANSMEMBRANE PROTEIN LOLE"/>
    <property type="match status" value="1"/>
</dbReference>
<sequence length="405" mass="45009">MLVQIAWRNIWRNKTRSLIVTSSIAIGLWAGIFILAFAWGMYKNNIDETVFKQLSHLQIHHPLFSKENDAKLTVPGSNEVLEKLRSQPQVASVSSRVITSGMISSTTTAGGVKIIGIDPDSEKQQIRLNENVRQGGYFESGKENEILLGEKLAKKLKVKLKSKVVLTFTDVNSDIISGAFRVGGIYRSGNLSLDEVNVYILRPKLREFLGLDQDETNEIAILLKSEGDLAYIKEYSNSIAPGSKVEDWKEMAPELRLVIESFNLYTYIITGIILLALTFGIVNTMLMSVLERIRELGMLMAIGLNKLKIFLMIMLETLYLSLIGCPAGLLIGWLTVKILGNYGINISMFSEGLSSYGFSPVIYPALDDQKYGVVAIMCLITALLSAIYPAYKALQLNPSEAIRKI</sequence>
<feature type="domain" description="MacB-like periplasmic core" evidence="9">
    <location>
        <begin position="17"/>
        <end position="232"/>
    </location>
</feature>
<comment type="subcellular location">
    <subcellularLocation>
        <location evidence="1">Cell membrane</location>
        <topology evidence="1">Multi-pass membrane protein</topology>
    </subcellularLocation>
</comment>
<evidence type="ECO:0000259" key="8">
    <source>
        <dbReference type="Pfam" id="PF02687"/>
    </source>
</evidence>
<dbReference type="Pfam" id="PF12704">
    <property type="entry name" value="MacB_PCD"/>
    <property type="match status" value="1"/>
</dbReference>
<feature type="domain" description="ABC3 transporter permease C-terminal" evidence="8">
    <location>
        <begin position="268"/>
        <end position="398"/>
    </location>
</feature>
<feature type="transmembrane region" description="Helical" evidence="7">
    <location>
        <begin position="18"/>
        <end position="42"/>
    </location>
</feature>
<protein>
    <submittedName>
        <fullName evidence="10">ABC transporter permease</fullName>
    </submittedName>
</protein>
<reference evidence="11" key="1">
    <citation type="journal article" date="2019" name="Int. J. Syst. Evol. Microbiol.">
        <title>The Global Catalogue of Microorganisms (GCM) 10K type strain sequencing project: providing services to taxonomists for standard genome sequencing and annotation.</title>
        <authorList>
            <consortium name="The Broad Institute Genomics Platform"/>
            <consortium name="The Broad Institute Genome Sequencing Center for Infectious Disease"/>
            <person name="Wu L."/>
            <person name="Ma J."/>
        </authorList>
    </citation>
    <scope>NUCLEOTIDE SEQUENCE [LARGE SCALE GENOMIC DNA]</scope>
    <source>
        <strain evidence="11">CCUG 64793</strain>
    </source>
</reference>
<feature type="transmembrane region" description="Helical" evidence="7">
    <location>
        <begin position="309"/>
        <end position="336"/>
    </location>
</feature>
<dbReference type="EMBL" id="JBHTLI010000001">
    <property type="protein sequence ID" value="MFD1094783.1"/>
    <property type="molecule type" value="Genomic_DNA"/>
</dbReference>
<name>A0ABW3NMJ2_9FLAO</name>
<organism evidence="10 11">
    <name type="scientific">Salegentibacter chungangensis</name>
    <dbReference type="NCBI Taxonomy" id="1335724"/>
    <lineage>
        <taxon>Bacteria</taxon>
        <taxon>Pseudomonadati</taxon>
        <taxon>Bacteroidota</taxon>
        <taxon>Flavobacteriia</taxon>
        <taxon>Flavobacteriales</taxon>
        <taxon>Flavobacteriaceae</taxon>
        <taxon>Salegentibacter</taxon>
    </lineage>
</organism>
<evidence type="ECO:0000256" key="3">
    <source>
        <dbReference type="ARBA" id="ARBA00022475"/>
    </source>
</evidence>
<dbReference type="RefSeq" id="WP_380742914.1">
    <property type="nucleotide sequence ID" value="NZ_JBHTLI010000001.1"/>
</dbReference>
<dbReference type="Proteomes" id="UP001597131">
    <property type="component" value="Unassembled WGS sequence"/>
</dbReference>
<feature type="transmembrane region" description="Helical" evidence="7">
    <location>
        <begin position="371"/>
        <end position="391"/>
    </location>
</feature>
<keyword evidence="4 7" id="KW-0812">Transmembrane</keyword>
<evidence type="ECO:0000256" key="2">
    <source>
        <dbReference type="ARBA" id="ARBA00005236"/>
    </source>
</evidence>
<dbReference type="PANTHER" id="PTHR30489:SF0">
    <property type="entry name" value="LIPOPROTEIN-RELEASING SYSTEM TRANSMEMBRANE PROTEIN LOLE"/>
    <property type="match status" value="1"/>
</dbReference>
<evidence type="ECO:0000313" key="11">
    <source>
        <dbReference type="Proteomes" id="UP001597131"/>
    </source>
</evidence>
<keyword evidence="5 7" id="KW-1133">Transmembrane helix</keyword>
<evidence type="ECO:0000256" key="6">
    <source>
        <dbReference type="ARBA" id="ARBA00023136"/>
    </source>
</evidence>
<evidence type="ECO:0000256" key="1">
    <source>
        <dbReference type="ARBA" id="ARBA00004651"/>
    </source>
</evidence>
<dbReference type="InterPro" id="IPR051447">
    <property type="entry name" value="Lipoprotein-release_system"/>
</dbReference>
<evidence type="ECO:0000313" key="10">
    <source>
        <dbReference type="EMBL" id="MFD1094783.1"/>
    </source>
</evidence>
<evidence type="ECO:0000259" key="9">
    <source>
        <dbReference type="Pfam" id="PF12704"/>
    </source>
</evidence>
<dbReference type="InterPro" id="IPR025857">
    <property type="entry name" value="MacB_PCD"/>
</dbReference>
<dbReference type="Pfam" id="PF02687">
    <property type="entry name" value="FtsX"/>
    <property type="match status" value="1"/>
</dbReference>
<evidence type="ECO:0000256" key="4">
    <source>
        <dbReference type="ARBA" id="ARBA00022692"/>
    </source>
</evidence>
<accession>A0ABW3NMJ2</accession>
<keyword evidence="11" id="KW-1185">Reference proteome</keyword>
<proteinExistence type="inferred from homology"/>
<evidence type="ECO:0000256" key="5">
    <source>
        <dbReference type="ARBA" id="ARBA00022989"/>
    </source>
</evidence>
<keyword evidence="3" id="KW-1003">Cell membrane</keyword>
<feature type="transmembrane region" description="Helical" evidence="7">
    <location>
        <begin position="264"/>
        <end position="289"/>
    </location>
</feature>
<evidence type="ECO:0000256" key="7">
    <source>
        <dbReference type="SAM" id="Phobius"/>
    </source>
</evidence>
<gene>
    <name evidence="10" type="ORF">ACFQ3Q_03390</name>
</gene>
<dbReference type="InterPro" id="IPR003838">
    <property type="entry name" value="ABC3_permease_C"/>
</dbReference>
<keyword evidence="6 7" id="KW-0472">Membrane</keyword>